<reference evidence="2 3" key="1">
    <citation type="submission" date="2019-09" db="EMBL/GenBank/DDBJ databases">
        <authorList>
            <person name="Depoorter E."/>
        </authorList>
    </citation>
    <scope>NUCLEOTIDE SEQUENCE [LARGE SCALE GENOMIC DNA]</scope>
    <source>
        <strain evidence="2">R-18112</strain>
    </source>
</reference>
<dbReference type="InterPro" id="IPR014820">
    <property type="entry name" value="PriCT_1"/>
</dbReference>
<organism evidence="2 3">
    <name type="scientific">Burkholderia lata (strain ATCC 17760 / DSM 23089 / LMG 22485 / NCIMB 9086 / R18194 / 383)</name>
    <dbReference type="NCBI Taxonomy" id="482957"/>
    <lineage>
        <taxon>Bacteria</taxon>
        <taxon>Pseudomonadati</taxon>
        <taxon>Pseudomonadota</taxon>
        <taxon>Betaproteobacteria</taxon>
        <taxon>Burkholderiales</taxon>
        <taxon>Burkholderiaceae</taxon>
        <taxon>Burkholderia</taxon>
        <taxon>Burkholderia cepacia complex</taxon>
    </lineage>
</organism>
<dbReference type="InterPro" id="IPR004322">
    <property type="entry name" value="Plasmid_replicase_bac"/>
</dbReference>
<dbReference type="Pfam" id="PF08708">
    <property type="entry name" value="PriCT_1"/>
    <property type="match status" value="1"/>
</dbReference>
<evidence type="ECO:0000313" key="2">
    <source>
        <dbReference type="EMBL" id="VWC65597.1"/>
    </source>
</evidence>
<name>A0A6P2U6S5_BURL3</name>
<dbReference type="Proteomes" id="UP000494274">
    <property type="component" value="Unassembled WGS sequence"/>
</dbReference>
<dbReference type="Gene3D" id="1.10.340.50">
    <property type="match status" value="1"/>
</dbReference>
<dbReference type="Pfam" id="PF03090">
    <property type="entry name" value="Replicase"/>
    <property type="match status" value="1"/>
</dbReference>
<feature type="domain" description="Primase C-terminal 1" evidence="1">
    <location>
        <begin position="174"/>
        <end position="236"/>
    </location>
</feature>
<gene>
    <name evidence="2" type="ORF">BLA18112_01519</name>
</gene>
<proteinExistence type="predicted"/>
<evidence type="ECO:0000313" key="3">
    <source>
        <dbReference type="Proteomes" id="UP000494274"/>
    </source>
</evidence>
<dbReference type="EMBL" id="CABVQI010000004">
    <property type="protein sequence ID" value="VWC65597.1"/>
    <property type="molecule type" value="Genomic_DNA"/>
</dbReference>
<evidence type="ECO:0000259" key="1">
    <source>
        <dbReference type="Pfam" id="PF08708"/>
    </source>
</evidence>
<dbReference type="RefSeq" id="WP_175043150.1">
    <property type="nucleotide sequence ID" value="NZ_CABVQI010000004.1"/>
</dbReference>
<sequence length="327" mass="38126">MNQQLEDFYNHLNRAVVTTNDFAEGTKFRKREKVDQFAYCGLNPVYRAYLSFDLDSPASAFRFDDVNLPTPTIITVNRTNGHSHMLYRLNTPVAYHRNSRSAPQDYFEAIQSAMEFRLSADTAFNHTLTKNPLHPAWEVITFPTSYDLTDFTEWIELPKRRIAHSLPSNIIIQGRNDELFHSLRLWAYSAVRQHGDMDAWYRAALAQAEEINLHFERPLPFSEIKATARSVAKWHWKNRNSVDTRRHVLTFTDEPAVERMRRGADHTNVVRRQKSLDTLVNAANELYPIYGNELSRRLLMEHTGMNIKTVSKYYDTAMASLRKRARD</sequence>
<accession>A0A6P2U6S5</accession>
<protein>
    <recommendedName>
        <fullName evidence="1">Primase C-terminal 1 domain-containing protein</fullName>
    </recommendedName>
</protein>
<dbReference type="AlphaFoldDB" id="A0A6P2U6S5"/>